<reference evidence="3" key="1">
    <citation type="submission" date="2016-04" db="EMBL/GenBank/DDBJ databases">
        <authorList>
            <person name="Evans L.H."/>
            <person name="Alamgir A."/>
            <person name="Owens N."/>
            <person name="Weber N.D."/>
            <person name="Virtaneva K."/>
            <person name="Barbian K."/>
            <person name="Babar A."/>
            <person name="Rosenke K."/>
        </authorList>
    </citation>
    <scope>NUCLEOTIDE SEQUENCE</scope>
    <source>
        <strain evidence="3">86</strain>
    </source>
</reference>
<dbReference type="PANTHER" id="PTHR43008">
    <property type="entry name" value="BENZIL REDUCTASE"/>
    <property type="match status" value="1"/>
</dbReference>
<keyword evidence="2" id="KW-0560">Oxidoreductase</keyword>
<dbReference type="EMBL" id="FLUQ01000002">
    <property type="protein sequence ID" value="SBW06566.1"/>
    <property type="molecule type" value="Genomic_DNA"/>
</dbReference>
<name>A0A212K4I6_9DELT</name>
<gene>
    <name evidence="3" type="ORF">KL86DPRO_20682</name>
</gene>
<dbReference type="FunFam" id="3.40.50.720:FF:000084">
    <property type="entry name" value="Short-chain dehydrogenase reductase"/>
    <property type="match status" value="1"/>
</dbReference>
<dbReference type="GO" id="GO:0050664">
    <property type="term" value="F:oxidoreductase activity, acting on NAD(P)H, oxygen as acceptor"/>
    <property type="evidence" value="ECO:0007669"/>
    <property type="project" value="TreeGrafter"/>
</dbReference>
<dbReference type="PRINTS" id="PR00081">
    <property type="entry name" value="GDHRDH"/>
</dbReference>
<evidence type="ECO:0000256" key="2">
    <source>
        <dbReference type="ARBA" id="ARBA00023002"/>
    </source>
</evidence>
<proteinExistence type="inferred from homology"/>
<accession>A0A212K4I6</accession>
<protein>
    <submittedName>
        <fullName evidence="3">Uncharacterized protein</fullName>
    </submittedName>
</protein>
<dbReference type="PANTHER" id="PTHR43008:SF4">
    <property type="entry name" value="CHAIN DEHYDROGENASE, PUTATIVE (AFU_ORTHOLOGUE AFUA_4G08710)-RELATED"/>
    <property type="match status" value="1"/>
</dbReference>
<dbReference type="InterPro" id="IPR002347">
    <property type="entry name" value="SDR_fam"/>
</dbReference>
<dbReference type="InterPro" id="IPR036291">
    <property type="entry name" value="NAD(P)-bd_dom_sf"/>
</dbReference>
<dbReference type="AlphaFoldDB" id="A0A212K4I6"/>
<organism evidence="3">
    <name type="scientific">uncultured delta proteobacterium</name>
    <dbReference type="NCBI Taxonomy" id="34034"/>
    <lineage>
        <taxon>Bacteria</taxon>
        <taxon>Deltaproteobacteria</taxon>
        <taxon>environmental samples</taxon>
    </lineage>
</organism>
<dbReference type="SUPFAM" id="SSF51735">
    <property type="entry name" value="NAD(P)-binding Rossmann-fold domains"/>
    <property type="match status" value="1"/>
</dbReference>
<evidence type="ECO:0000256" key="1">
    <source>
        <dbReference type="ARBA" id="ARBA00006484"/>
    </source>
</evidence>
<dbReference type="Gene3D" id="3.40.50.720">
    <property type="entry name" value="NAD(P)-binding Rossmann-like Domain"/>
    <property type="match status" value="1"/>
</dbReference>
<sequence>MDKNDTITRLFSLKGKTALVTGGARGIGLAYARVLAGAGADVALADLLEDKAEESAAALAEEFGVKTMGLYVDVTNPESCAAMVGAVAKRFGGLNIAVANAGVTVPGVSTMNHTAEQWDRVYAVNVKGVFLTDQAVGRFMIEQGKGGRIVNMCSMTATTISVHPYGSGGAYSSSKAAVKQLTRSFAYELAPYNIVVNSISPGWIRTDMTQHYWDDPAMGGEKIARTPLRRAGEVGELEGMMLYLASEAASFTTGTDVILDGGFSIP</sequence>
<comment type="similarity">
    <text evidence="1">Belongs to the short-chain dehydrogenases/reductases (SDR) family.</text>
</comment>
<dbReference type="Pfam" id="PF13561">
    <property type="entry name" value="adh_short_C2"/>
    <property type="match status" value="1"/>
</dbReference>
<evidence type="ECO:0000313" key="3">
    <source>
        <dbReference type="EMBL" id="SBW06566.1"/>
    </source>
</evidence>
<dbReference type="PRINTS" id="PR00080">
    <property type="entry name" value="SDRFAMILY"/>
</dbReference>